<dbReference type="Gene3D" id="2.40.110.10">
    <property type="entry name" value="Butyryl-CoA Dehydrogenase, subunit A, domain 2"/>
    <property type="match status" value="1"/>
</dbReference>
<dbReference type="InterPro" id="IPR036250">
    <property type="entry name" value="AcylCo_DH-like_C"/>
</dbReference>
<dbReference type="InterPro" id="IPR013107">
    <property type="entry name" value="Acyl-CoA_DH_C"/>
</dbReference>
<dbReference type="RefSeq" id="WP_322464166.1">
    <property type="nucleotide sequence ID" value="NZ_JAXOJX010000001.1"/>
</dbReference>
<dbReference type="InterPro" id="IPR009100">
    <property type="entry name" value="AcylCoA_DH/oxidase_NM_dom_sf"/>
</dbReference>
<dbReference type="InterPro" id="IPR037069">
    <property type="entry name" value="AcylCoA_DH/ox_N_sf"/>
</dbReference>
<gene>
    <name evidence="3" type="ORF">SM757_00655</name>
</gene>
<name>A0ABU5I7J8_9BURK</name>
<evidence type="ECO:0000313" key="4">
    <source>
        <dbReference type="Proteomes" id="UP001293718"/>
    </source>
</evidence>
<dbReference type="EMBL" id="JAXOJX010000001">
    <property type="protein sequence ID" value="MDZ5455072.1"/>
    <property type="molecule type" value="Genomic_DNA"/>
</dbReference>
<dbReference type="Gene3D" id="1.20.140.10">
    <property type="entry name" value="Butyryl-CoA Dehydrogenase, subunit A, domain 3"/>
    <property type="match status" value="1"/>
</dbReference>
<evidence type="ECO:0000313" key="3">
    <source>
        <dbReference type="EMBL" id="MDZ5455072.1"/>
    </source>
</evidence>
<dbReference type="Proteomes" id="UP001293718">
    <property type="component" value="Unassembled WGS sequence"/>
</dbReference>
<keyword evidence="4" id="KW-1185">Reference proteome</keyword>
<keyword evidence="1" id="KW-0560">Oxidoreductase</keyword>
<dbReference type="Gene3D" id="1.10.540.10">
    <property type="entry name" value="Acyl-CoA dehydrogenase/oxidase, N-terminal domain"/>
    <property type="match status" value="1"/>
</dbReference>
<organism evidence="3 4">
    <name type="scientific">Azohydromonas lata</name>
    <dbReference type="NCBI Taxonomy" id="45677"/>
    <lineage>
        <taxon>Bacteria</taxon>
        <taxon>Pseudomonadati</taxon>
        <taxon>Pseudomonadota</taxon>
        <taxon>Betaproteobacteria</taxon>
        <taxon>Burkholderiales</taxon>
        <taxon>Sphaerotilaceae</taxon>
        <taxon>Azohydromonas</taxon>
    </lineage>
</organism>
<dbReference type="Pfam" id="PF08028">
    <property type="entry name" value="Acyl-CoA_dh_2"/>
    <property type="match status" value="1"/>
</dbReference>
<comment type="caution">
    <text evidence="3">The sequence shown here is derived from an EMBL/GenBank/DDBJ whole genome shotgun (WGS) entry which is preliminary data.</text>
</comment>
<proteinExistence type="predicted"/>
<dbReference type="InterPro" id="IPR046373">
    <property type="entry name" value="Acyl-CoA_Oxase/DH_mid-dom_sf"/>
</dbReference>
<reference evidence="3 4" key="1">
    <citation type="submission" date="2023-11" db="EMBL/GenBank/DDBJ databases">
        <title>Draft genome of Azohydromonas lata strain H1 (DSM1123), a polyhydroxyalkanoate producer.</title>
        <authorList>
            <person name="Traversa D."/>
            <person name="D'Addabbo P."/>
            <person name="Pazzani C."/>
            <person name="Manzari C."/>
            <person name="Chiara M."/>
            <person name="Scrascia M."/>
        </authorList>
    </citation>
    <scope>NUCLEOTIDE SEQUENCE [LARGE SCALE GENOMIC DNA]</scope>
    <source>
        <strain evidence="3 4">H1</strain>
        <plasmid evidence="3">unnamed</plasmid>
    </source>
</reference>
<sequence length="355" mass="38028">MTEEDARLLREAAPQAEALGSLTPAQLEVIERRNWFRLLAPRSLGGMELALPQAVRLEEAIAEADGSCGWVVTLCAGAGWFAGFVPPALAREVVATPGMCLAGSGAPTGVAERTGEGWRISGRWGHATGAPHASHFTLNAVLHENGQPLPDASGTPRVRAFIVPATGVQVRPTWQSIGLRASASHAFEIRDLVVPPTHAFDIAPAVATHPGALYRFPFDALAYVTLAANLGGMARGFLRRATPLVLERRVGPNQQPLGARLQVRAQLQSSLQQLDGARGECLELLDAAWSQVERDGGRIDEKPLRDAALAWARTAREAVDGVYPLCGLSAADPRTELNRVWRDLHTATQHAMLLS</sequence>
<evidence type="ECO:0000259" key="2">
    <source>
        <dbReference type="Pfam" id="PF08028"/>
    </source>
</evidence>
<dbReference type="SUPFAM" id="SSF56645">
    <property type="entry name" value="Acyl-CoA dehydrogenase NM domain-like"/>
    <property type="match status" value="1"/>
</dbReference>
<feature type="domain" description="Acyl-CoA dehydrogenase C-terminal" evidence="2">
    <location>
        <begin position="226"/>
        <end position="353"/>
    </location>
</feature>
<evidence type="ECO:0000256" key="1">
    <source>
        <dbReference type="ARBA" id="ARBA00023002"/>
    </source>
</evidence>
<accession>A0ABU5I7J8</accession>
<dbReference type="PIRSF" id="PIRSF016578">
    <property type="entry name" value="HsaA"/>
    <property type="match status" value="1"/>
</dbReference>
<keyword evidence="3" id="KW-0614">Plasmid</keyword>
<dbReference type="SUPFAM" id="SSF47203">
    <property type="entry name" value="Acyl-CoA dehydrogenase C-terminal domain-like"/>
    <property type="match status" value="1"/>
</dbReference>
<protein>
    <submittedName>
        <fullName evidence="3">Acyl-CoA dehydrogenase</fullName>
    </submittedName>
</protein>
<geneLocation type="plasmid" evidence="3">
    <name>unnamed</name>
</geneLocation>